<feature type="transmembrane region" description="Helical" evidence="10">
    <location>
        <begin position="325"/>
        <end position="346"/>
    </location>
</feature>
<sequence length="531" mass="60261">MEKERKAREEEAKRESAEAMWGPFRSGVRPFFFLASFASFCLGNSAVLGETSGDFVPTIHPVPINETLIPHEYIKLPLVAKCCKLNQVLAKNESSEEEATCTYSNSTGNEQFIPLFDEFNATGLMLPHSVQKEFVAIVGDPCRHKRYMLEPSESDEDEYYLLLNGSIYAPFHKPLMLMPGIDYCMEVAPPLGLRVFVCFPDETEVAGASDSLITFYACGLLISVPFLLLTIAAYAITPRLMDVHGKALCHYCACLALAFTTLAVVQLASAYTSDEICISIAFVIQFSFVACFFWLNVMCIETYLLVRRHVERGSNSPRIQPRRLFFYYSLWAWGPPAVLILISIFMDLSPTIPMTYVKPNFGTNSCWFNSDHEAMPYFYVPVGILVCINLILFAMTAVGITRYQRDLDLRRMARNQESDREEQRLFRRLKRIFFVCLGLFFLMGMNWAMELISWWAGGDPLAWSAFDLVNALQGVLVFGLFVLRKPVRNIVWCRIQKLRGIEMTEPELGSMALYLLPVINGGDTLPRERIS</sequence>
<feature type="transmembrane region" description="Helical" evidence="10">
    <location>
        <begin position="432"/>
        <end position="449"/>
    </location>
</feature>
<dbReference type="PROSITE" id="PS50261">
    <property type="entry name" value="G_PROTEIN_RECEP_F2_4"/>
    <property type="match status" value="1"/>
</dbReference>
<reference evidence="12 13" key="1">
    <citation type="journal article" date="2017" name="Curr. Biol.">
        <title>The Evolution of Venom by Co-option of Single-Copy Genes.</title>
        <authorList>
            <person name="Martinson E.O."/>
            <person name="Mrinalini"/>
            <person name="Kelkar Y.D."/>
            <person name="Chang C.H."/>
            <person name="Werren J.H."/>
        </authorList>
    </citation>
    <scope>NUCLEOTIDE SEQUENCE [LARGE SCALE GENOMIC DNA]</scope>
    <source>
        <strain evidence="12 13">Alberta</strain>
        <tissue evidence="12">Whole body</tissue>
    </source>
</reference>
<dbReference type="Gene3D" id="2.170.180.11">
    <property type="entry name" value="Methuselah ectodomain, domain 2"/>
    <property type="match status" value="1"/>
</dbReference>
<feature type="transmembrane region" description="Helical" evidence="10">
    <location>
        <begin position="377"/>
        <end position="401"/>
    </location>
</feature>
<feature type="transmembrane region" description="Helical" evidence="10">
    <location>
        <begin position="461"/>
        <end position="483"/>
    </location>
</feature>
<dbReference type="CDD" id="cd15039">
    <property type="entry name" value="7tmB3_Methuselah-like"/>
    <property type="match status" value="1"/>
</dbReference>
<dbReference type="Gene3D" id="1.20.1070.10">
    <property type="entry name" value="Rhodopsin 7-helix transmembrane proteins"/>
    <property type="match status" value="1"/>
</dbReference>
<feature type="transmembrane region" description="Helical" evidence="10">
    <location>
        <begin position="248"/>
        <end position="268"/>
    </location>
</feature>
<evidence type="ECO:0000256" key="10">
    <source>
        <dbReference type="SAM" id="Phobius"/>
    </source>
</evidence>
<dbReference type="InterPro" id="IPR000832">
    <property type="entry name" value="GPCR_2_secretin-like"/>
</dbReference>
<dbReference type="InterPro" id="IPR036272">
    <property type="entry name" value="Methuselah_N_sf"/>
</dbReference>
<dbReference type="OrthoDB" id="5854379at2759"/>
<dbReference type="EMBL" id="NNAY01000314">
    <property type="protein sequence ID" value="OXU29288.1"/>
    <property type="molecule type" value="Genomic_DNA"/>
</dbReference>
<evidence type="ECO:0000256" key="2">
    <source>
        <dbReference type="ARBA" id="ARBA00008979"/>
    </source>
</evidence>
<evidence type="ECO:0000313" key="13">
    <source>
        <dbReference type="Proteomes" id="UP000215335"/>
    </source>
</evidence>
<evidence type="ECO:0000256" key="5">
    <source>
        <dbReference type="ARBA" id="ARBA00022989"/>
    </source>
</evidence>
<keyword evidence="4" id="KW-0732">Signal</keyword>
<evidence type="ECO:0000256" key="8">
    <source>
        <dbReference type="ARBA" id="ARBA00023170"/>
    </source>
</evidence>
<dbReference type="InterPro" id="IPR023311">
    <property type="entry name" value="Methusela_ecto_dom_2"/>
</dbReference>
<keyword evidence="8" id="KW-0675">Receptor</keyword>
<dbReference type="Proteomes" id="UP000215335">
    <property type="component" value="Unassembled WGS sequence"/>
</dbReference>
<comment type="subcellular location">
    <subcellularLocation>
        <location evidence="1">Endomembrane system</location>
        <topology evidence="1">Multi-pass membrane protein</topology>
    </subcellularLocation>
</comment>
<dbReference type="GO" id="GO:0016020">
    <property type="term" value="C:membrane"/>
    <property type="evidence" value="ECO:0007669"/>
    <property type="project" value="InterPro"/>
</dbReference>
<keyword evidence="3 10" id="KW-0812">Transmembrane</keyword>
<feature type="domain" description="G-protein coupled receptors family 2 profile 2" evidence="11">
    <location>
        <begin position="212"/>
        <end position="485"/>
    </location>
</feature>
<dbReference type="GO" id="GO:0004930">
    <property type="term" value="F:G protein-coupled receptor activity"/>
    <property type="evidence" value="ECO:0007669"/>
    <property type="project" value="UniProtKB-KW"/>
</dbReference>
<gene>
    <name evidence="12" type="ORF">TSAR_009454</name>
</gene>
<comment type="caution">
    <text evidence="12">The sequence shown here is derived from an EMBL/GenBank/DDBJ whole genome shotgun (WGS) entry which is preliminary data.</text>
</comment>
<dbReference type="SUPFAM" id="SSF81321">
    <property type="entry name" value="Family A G protein-coupled receptor-like"/>
    <property type="match status" value="1"/>
</dbReference>
<dbReference type="AlphaFoldDB" id="A0A232FFQ2"/>
<proteinExistence type="inferred from homology"/>
<accession>A0A232FFQ2</accession>
<dbReference type="InterPro" id="IPR017981">
    <property type="entry name" value="GPCR_2-like_7TM"/>
</dbReference>
<dbReference type="GO" id="GO:0007166">
    <property type="term" value="P:cell surface receptor signaling pathway"/>
    <property type="evidence" value="ECO:0007669"/>
    <property type="project" value="InterPro"/>
</dbReference>
<keyword evidence="7 10" id="KW-0472">Membrane</keyword>
<evidence type="ECO:0000256" key="1">
    <source>
        <dbReference type="ARBA" id="ARBA00004127"/>
    </source>
</evidence>
<name>A0A232FFQ2_9HYME</name>
<dbReference type="PANTHER" id="PTHR46953:SF1">
    <property type="entry name" value="G-PROTEIN COUPLED RECEPTOR MTH-LIKE 1-RELATED"/>
    <property type="match status" value="1"/>
</dbReference>
<evidence type="ECO:0000256" key="9">
    <source>
        <dbReference type="ARBA" id="ARBA00023224"/>
    </source>
</evidence>
<dbReference type="GO" id="GO:0012505">
    <property type="term" value="C:endomembrane system"/>
    <property type="evidence" value="ECO:0007669"/>
    <property type="project" value="UniProtKB-SubCell"/>
</dbReference>
<evidence type="ECO:0000256" key="7">
    <source>
        <dbReference type="ARBA" id="ARBA00023136"/>
    </source>
</evidence>
<evidence type="ECO:0000313" key="12">
    <source>
        <dbReference type="EMBL" id="OXU29288.1"/>
    </source>
</evidence>
<evidence type="ECO:0000259" key="11">
    <source>
        <dbReference type="PROSITE" id="PS50261"/>
    </source>
</evidence>
<keyword evidence="6" id="KW-0297">G-protein coupled receptor</keyword>
<comment type="similarity">
    <text evidence="2">Belongs to the G-protein coupled receptor 2 family. Mth subfamily.</text>
</comment>
<organism evidence="12 13">
    <name type="scientific">Trichomalopsis sarcophagae</name>
    <dbReference type="NCBI Taxonomy" id="543379"/>
    <lineage>
        <taxon>Eukaryota</taxon>
        <taxon>Metazoa</taxon>
        <taxon>Ecdysozoa</taxon>
        <taxon>Arthropoda</taxon>
        <taxon>Hexapoda</taxon>
        <taxon>Insecta</taxon>
        <taxon>Pterygota</taxon>
        <taxon>Neoptera</taxon>
        <taxon>Endopterygota</taxon>
        <taxon>Hymenoptera</taxon>
        <taxon>Apocrita</taxon>
        <taxon>Proctotrupomorpha</taxon>
        <taxon>Chalcidoidea</taxon>
        <taxon>Pteromalidae</taxon>
        <taxon>Pteromalinae</taxon>
        <taxon>Trichomalopsis</taxon>
    </lineage>
</organism>
<dbReference type="InterPro" id="IPR052808">
    <property type="entry name" value="GPCR_Mth-like"/>
</dbReference>
<evidence type="ECO:0000256" key="4">
    <source>
        <dbReference type="ARBA" id="ARBA00022729"/>
    </source>
</evidence>
<keyword evidence="5 10" id="KW-1133">Transmembrane helix</keyword>
<dbReference type="Pfam" id="PF00002">
    <property type="entry name" value="7tm_2"/>
    <property type="match status" value="1"/>
</dbReference>
<dbReference type="PANTHER" id="PTHR46953">
    <property type="entry name" value="G-PROTEIN COUPLED RECEPTOR MTH-LIKE 1-RELATED"/>
    <property type="match status" value="1"/>
</dbReference>
<evidence type="ECO:0000256" key="3">
    <source>
        <dbReference type="ARBA" id="ARBA00022692"/>
    </source>
</evidence>
<evidence type="ECO:0000256" key="6">
    <source>
        <dbReference type="ARBA" id="ARBA00023040"/>
    </source>
</evidence>
<dbReference type="STRING" id="543379.A0A232FFQ2"/>
<protein>
    <recommendedName>
        <fullName evidence="11">G-protein coupled receptors family 2 profile 2 domain-containing protein</fullName>
    </recommendedName>
</protein>
<feature type="transmembrane region" description="Helical" evidence="10">
    <location>
        <begin position="280"/>
        <end position="304"/>
    </location>
</feature>
<feature type="transmembrane region" description="Helical" evidence="10">
    <location>
        <begin position="213"/>
        <end position="236"/>
    </location>
</feature>
<dbReference type="SUPFAM" id="SSF63877">
    <property type="entry name" value="Methuselah ectodomain"/>
    <property type="match status" value="1"/>
</dbReference>
<keyword evidence="9" id="KW-0807">Transducer</keyword>
<keyword evidence="13" id="KW-1185">Reference proteome</keyword>